<evidence type="ECO:0000259" key="3">
    <source>
        <dbReference type="Pfam" id="PF20237"/>
    </source>
</evidence>
<evidence type="ECO:0000313" key="4">
    <source>
        <dbReference type="EMBL" id="OJD28661.1"/>
    </source>
</evidence>
<feature type="transmembrane region" description="Helical" evidence="2">
    <location>
        <begin position="271"/>
        <end position="291"/>
    </location>
</feature>
<gene>
    <name evidence="4" type="ORF">BKCO1_1230003</name>
</gene>
<dbReference type="PANTHER" id="PTHR34502">
    <property type="entry name" value="DUF6594 DOMAIN-CONTAINING PROTEIN-RELATED"/>
    <property type="match status" value="1"/>
</dbReference>
<keyword evidence="2" id="KW-1133">Transmembrane helix</keyword>
<feature type="region of interest" description="Disordered" evidence="1">
    <location>
        <begin position="1"/>
        <end position="30"/>
    </location>
</feature>
<dbReference type="Proteomes" id="UP000183809">
    <property type="component" value="Unassembled WGS sequence"/>
</dbReference>
<evidence type="ECO:0000256" key="1">
    <source>
        <dbReference type="SAM" id="MobiDB-lite"/>
    </source>
</evidence>
<name>A0A1J9RM36_9PEZI</name>
<accession>A0A1J9RM36</accession>
<feature type="compositionally biased region" description="Polar residues" evidence="1">
    <location>
        <begin position="1"/>
        <end position="14"/>
    </location>
</feature>
<keyword evidence="5" id="KW-1185">Reference proteome</keyword>
<reference evidence="4 5" key="1">
    <citation type="submission" date="2016-10" db="EMBL/GenBank/DDBJ databases">
        <title>Proteomics and genomics reveal pathogen-plant mechanisms compatible with a hemibiotrophic lifestyle of Diplodia corticola.</title>
        <authorList>
            <person name="Fernandes I."/>
            <person name="De Jonge R."/>
            <person name="Van De Peer Y."/>
            <person name="Devreese B."/>
            <person name="Alves A."/>
            <person name="Esteves A.C."/>
        </authorList>
    </citation>
    <scope>NUCLEOTIDE SEQUENCE [LARGE SCALE GENOMIC DNA]</scope>
    <source>
        <strain evidence="4 5">CBS 112549</strain>
    </source>
</reference>
<dbReference type="Pfam" id="PF20237">
    <property type="entry name" value="DUF6594"/>
    <property type="match status" value="1"/>
</dbReference>
<keyword evidence="2" id="KW-0472">Membrane</keyword>
<evidence type="ECO:0000256" key="2">
    <source>
        <dbReference type="SAM" id="Phobius"/>
    </source>
</evidence>
<sequence length="320" mass="35642">MDQARNSTQVQSLNEMEEGSKTHGSTRVQRSWREYPDGYPRFDRTAARSLLYLENELGALQARLDGLEEECDLDTLTRPYLRDWDALNMAADGGDNKAADIRNLVLQIRRKVQEYHEALIRFEQALSLASPERRALKATRNVFAKDDGWRNSPEAMITDGLSKHLIENEQDLCALRKLPEPDRLTRLFEGRLAFLFREKVNGRYVDYVRHQSVERVVSAISSILAAIFLIGAVLGLYFVESQHARLGMLCGFTLAFAGSLALLTNARRQEVFATTAAYAAVLVVFLSGDFAQNTATSAASPTATAAITVTSTIFTSATVQ</sequence>
<dbReference type="PANTHER" id="PTHR34502:SF4">
    <property type="entry name" value="DUF6594 DOMAIN-CONTAINING PROTEIN"/>
    <property type="match status" value="1"/>
</dbReference>
<evidence type="ECO:0000313" key="5">
    <source>
        <dbReference type="Proteomes" id="UP000183809"/>
    </source>
</evidence>
<proteinExistence type="predicted"/>
<dbReference type="AlphaFoldDB" id="A0A1J9RM36"/>
<protein>
    <recommendedName>
        <fullName evidence="3">DUF6594 domain-containing protein</fullName>
    </recommendedName>
</protein>
<comment type="caution">
    <text evidence="4">The sequence shown here is derived from an EMBL/GenBank/DDBJ whole genome shotgun (WGS) entry which is preliminary data.</text>
</comment>
<dbReference type="RefSeq" id="XP_020124921.1">
    <property type="nucleotide sequence ID" value="XM_020270794.1"/>
</dbReference>
<keyword evidence="2" id="KW-0812">Transmembrane</keyword>
<dbReference type="STRING" id="236234.A0A1J9RM36"/>
<organism evidence="4 5">
    <name type="scientific">Diplodia corticola</name>
    <dbReference type="NCBI Taxonomy" id="236234"/>
    <lineage>
        <taxon>Eukaryota</taxon>
        <taxon>Fungi</taxon>
        <taxon>Dikarya</taxon>
        <taxon>Ascomycota</taxon>
        <taxon>Pezizomycotina</taxon>
        <taxon>Dothideomycetes</taxon>
        <taxon>Dothideomycetes incertae sedis</taxon>
        <taxon>Botryosphaeriales</taxon>
        <taxon>Botryosphaeriaceae</taxon>
        <taxon>Diplodia</taxon>
    </lineage>
</organism>
<dbReference type="InterPro" id="IPR046529">
    <property type="entry name" value="DUF6594"/>
</dbReference>
<feature type="domain" description="DUF6594" evidence="3">
    <location>
        <begin position="39"/>
        <end position="283"/>
    </location>
</feature>
<feature type="transmembrane region" description="Helical" evidence="2">
    <location>
        <begin position="216"/>
        <end position="238"/>
    </location>
</feature>
<dbReference type="GeneID" id="31011053"/>
<dbReference type="OrthoDB" id="3533814at2759"/>
<dbReference type="EMBL" id="MNUE01000123">
    <property type="protein sequence ID" value="OJD28661.1"/>
    <property type="molecule type" value="Genomic_DNA"/>
</dbReference>
<feature type="transmembrane region" description="Helical" evidence="2">
    <location>
        <begin position="244"/>
        <end position="264"/>
    </location>
</feature>